<reference evidence="1 2" key="1">
    <citation type="journal article" date="2014" name="Int. J. Syst. Evol. Microbiol.">
        <title>Complete genome sequence of Corynebacterium casei LMG S-19264T (=DSM 44701T), isolated from a smear-ripened cheese.</title>
        <authorList>
            <consortium name="US DOE Joint Genome Institute (JGI-PGF)"/>
            <person name="Walter F."/>
            <person name="Albersmeier A."/>
            <person name="Kalinowski J."/>
            <person name="Ruckert C."/>
        </authorList>
    </citation>
    <scope>NUCLEOTIDE SEQUENCE [LARGE SCALE GENOMIC DNA]</scope>
    <source>
        <strain evidence="1 2">IBRC-M 10912</strain>
    </source>
</reference>
<gene>
    <name evidence="1" type="ORF">ACFOZ7_04170</name>
</gene>
<proteinExistence type="predicted"/>
<comment type="caution">
    <text evidence="1">The sequence shown here is derived from an EMBL/GenBank/DDBJ whole genome shotgun (WGS) entry which is preliminary data.</text>
</comment>
<dbReference type="AlphaFoldDB" id="A0ABD5NVZ1"/>
<evidence type="ECO:0008006" key="3">
    <source>
        <dbReference type="Google" id="ProtNLM"/>
    </source>
</evidence>
<organism evidence="1 2">
    <name type="scientific">Natribaculum luteum</name>
    <dbReference type="NCBI Taxonomy" id="1586232"/>
    <lineage>
        <taxon>Archaea</taxon>
        <taxon>Methanobacteriati</taxon>
        <taxon>Methanobacteriota</taxon>
        <taxon>Stenosarchaea group</taxon>
        <taxon>Halobacteria</taxon>
        <taxon>Halobacteriales</taxon>
        <taxon>Natrialbaceae</taxon>
        <taxon>Natribaculum</taxon>
    </lineage>
</organism>
<evidence type="ECO:0000313" key="1">
    <source>
        <dbReference type="EMBL" id="MFC4246190.1"/>
    </source>
</evidence>
<dbReference type="Proteomes" id="UP001595821">
    <property type="component" value="Unassembled WGS sequence"/>
</dbReference>
<evidence type="ECO:0000313" key="2">
    <source>
        <dbReference type="Proteomes" id="UP001595821"/>
    </source>
</evidence>
<accession>A0ABD5NVZ1</accession>
<name>A0ABD5NVZ1_9EURY</name>
<dbReference type="RefSeq" id="WP_246967984.1">
    <property type="nucleotide sequence ID" value="NZ_CP095397.1"/>
</dbReference>
<dbReference type="EMBL" id="JBHSDJ010000013">
    <property type="protein sequence ID" value="MFC4246190.1"/>
    <property type="molecule type" value="Genomic_DNA"/>
</dbReference>
<dbReference type="GeneID" id="71855036"/>
<sequence>MKSRVYRATLFALYQFSIAIGIVAMPIALAARQAGFTLPINRLLMRIGEAYENAQSTMK</sequence>
<protein>
    <recommendedName>
        <fullName evidence="3">MFS transporter</fullName>
    </recommendedName>
</protein>